<reference evidence="1" key="3">
    <citation type="submission" date="2020-02" db="EMBL/GenBank/DDBJ databases">
        <authorList>
            <person name="Matsumoto Y."/>
            <person name="Motooka D."/>
            <person name="Nakamura S."/>
        </authorList>
    </citation>
    <scope>NUCLEOTIDE SEQUENCE</scope>
    <source>
        <strain evidence="1">JCM 13016</strain>
    </source>
</reference>
<dbReference type="EMBL" id="AP022573">
    <property type="protein sequence ID" value="BBX66185.1"/>
    <property type="molecule type" value="Genomic_DNA"/>
</dbReference>
<dbReference type="RefSeq" id="WP_085256212.1">
    <property type="nucleotide sequence ID" value="NZ_AP022573.1"/>
</dbReference>
<organism evidence="1">
    <name type="scientific">Mycobacterium saskatchewanense</name>
    <dbReference type="NCBI Taxonomy" id="220927"/>
    <lineage>
        <taxon>Bacteria</taxon>
        <taxon>Bacillati</taxon>
        <taxon>Actinomycetota</taxon>
        <taxon>Actinomycetes</taxon>
        <taxon>Mycobacteriales</taxon>
        <taxon>Mycobacteriaceae</taxon>
        <taxon>Mycobacterium</taxon>
        <taxon>Mycobacterium simiae complex</taxon>
    </lineage>
</organism>
<evidence type="ECO:0000313" key="3">
    <source>
        <dbReference type="Proteomes" id="UP000193387"/>
    </source>
</evidence>
<evidence type="ECO:0000313" key="2">
    <source>
        <dbReference type="EMBL" id="ORW70992.1"/>
    </source>
</evidence>
<dbReference type="OrthoDB" id="3249195at2"/>
<evidence type="ECO:0000313" key="1">
    <source>
        <dbReference type="EMBL" id="BBX66185.1"/>
    </source>
</evidence>
<reference evidence="1" key="2">
    <citation type="journal article" date="2019" name="Emerg. Microbes Infect.">
        <title>Comprehensive subspecies identification of 175 nontuberculous mycobacteria species based on 7547 genomic profiles.</title>
        <authorList>
            <person name="Matsumoto Y."/>
            <person name="Kinjo T."/>
            <person name="Motooka D."/>
            <person name="Nabeya D."/>
            <person name="Jung N."/>
            <person name="Uechi K."/>
            <person name="Horii T."/>
            <person name="Iida T."/>
            <person name="Fujita J."/>
            <person name="Nakamura S."/>
        </authorList>
    </citation>
    <scope>NUCLEOTIDE SEQUENCE [LARGE SCALE GENOMIC DNA]</scope>
    <source>
        <strain evidence="1">JCM 13016</strain>
    </source>
</reference>
<sequence>MSVHHERGVGRTHGSAALSGGAQAKPYALTVYAGCVVPERQLAAIVESVPGLSAGGVGDDVVVLRGKQKIHAFTVTGPRAISARHVPEHVSSRIVAPTASWRVTVAGNDPAQVRCARRFAKALALATGGVVVDEQTENIPGPKPVRKASRSTTAAVRILDLRWYSPASAPNAPAEWVETAKKFLPEALPRRFGNVYPLAHRLDRDGGDRFISSYCDVAWFDGTYPCLDGGLYPNERDGILVDRLRLVVDPLEEPRRRNTVRRFFVEYARRRGSILATGEVLRNHKLTGHADGNCDLSGSLRGPDGILGLPANPIWWTWLGEDYLPLVRTYLPPERTTCYSEGVLYVPTENPADRSQLANLPDPFPTWLRATAVPSEFGTSIAPRNAPAPIRPIISVV</sequence>
<reference evidence="2 3" key="1">
    <citation type="submission" date="2016-01" db="EMBL/GenBank/DDBJ databases">
        <title>The new phylogeny of the genus Mycobacterium.</title>
        <authorList>
            <person name="Tarcisio F."/>
            <person name="Conor M."/>
            <person name="Antonella G."/>
            <person name="Elisabetta G."/>
            <person name="Giulia F.S."/>
            <person name="Sara T."/>
            <person name="Anna F."/>
            <person name="Clotilde B."/>
            <person name="Roberto B."/>
            <person name="Veronica D.S."/>
            <person name="Fabio R."/>
            <person name="Monica P."/>
            <person name="Olivier J."/>
            <person name="Enrico T."/>
            <person name="Nicola S."/>
        </authorList>
    </citation>
    <scope>NUCLEOTIDE SEQUENCE [LARGE SCALE GENOMIC DNA]</scope>
    <source>
        <strain evidence="2 3">DSM 44616</strain>
    </source>
</reference>
<dbReference type="Proteomes" id="UP000193387">
    <property type="component" value="Unassembled WGS sequence"/>
</dbReference>
<dbReference type="KEGG" id="msak:MSAS_53590"/>
<dbReference type="AlphaFoldDB" id="A0A1X2C4Z8"/>
<dbReference type="STRING" id="220927.AWC23_15200"/>
<name>A0A1X2C4Z8_9MYCO</name>
<proteinExistence type="predicted"/>
<accession>A0A1X2C4Z8</accession>
<gene>
    <name evidence="2" type="ORF">AWC23_15200</name>
    <name evidence="1" type="ORF">MSAS_53590</name>
</gene>
<keyword evidence="3" id="KW-1185">Reference proteome</keyword>
<dbReference type="EMBL" id="LQPR01000035">
    <property type="protein sequence ID" value="ORW70992.1"/>
    <property type="molecule type" value="Genomic_DNA"/>
</dbReference>
<protein>
    <submittedName>
        <fullName evidence="1">Uncharacterized protein</fullName>
    </submittedName>
</protein>